<evidence type="ECO:0000313" key="1">
    <source>
        <dbReference type="Proteomes" id="UP000095286"/>
    </source>
</evidence>
<evidence type="ECO:0000313" key="2">
    <source>
        <dbReference type="WBParaSite" id="RSKR_0001120600.1"/>
    </source>
</evidence>
<dbReference type="Proteomes" id="UP000095286">
    <property type="component" value="Unplaced"/>
</dbReference>
<organism evidence="1 2">
    <name type="scientific">Rhabditophanes sp. KR3021</name>
    <dbReference type="NCBI Taxonomy" id="114890"/>
    <lineage>
        <taxon>Eukaryota</taxon>
        <taxon>Metazoa</taxon>
        <taxon>Ecdysozoa</taxon>
        <taxon>Nematoda</taxon>
        <taxon>Chromadorea</taxon>
        <taxon>Rhabditida</taxon>
        <taxon>Tylenchina</taxon>
        <taxon>Panagrolaimomorpha</taxon>
        <taxon>Strongyloidoidea</taxon>
        <taxon>Alloionematidae</taxon>
        <taxon>Rhabditophanes</taxon>
    </lineage>
</organism>
<dbReference type="WBParaSite" id="RSKR_0001120600.1">
    <property type="protein sequence ID" value="RSKR_0001120600.1"/>
    <property type="gene ID" value="RSKR_0001120600"/>
</dbReference>
<name>A0AC35UG39_9BILA</name>
<proteinExistence type="predicted"/>
<sequence>MSEIKKEGTVTEISGKDYYFNSYAHYGIHEEMLKDEVRTKTYRDSIYQNKHLFKGKVVMDVGSGTGILSMFAAKAGAKKVFAIEYSGIAEKSKVIIKDNKLDHIITVVQAKMEDITELPEGIEKVDIIISEWMGYCLLYESMLNTVLYARDKWLAPGGAIFPDKCTMYINGIEDRKYKEDKIHWWENVYGFNMSSIRDCAITEPLVDCVDGNQVVTSNCMLKEFDLYTVKVEDLAFTVPFKLQFCRNDFVHAFVTYFTTDFTRSHKPIGFSTAPDAKYTHWKQTVFYLHDVITGSKGEAITGVFAMKPHEKNPRNMNIDIKFDFDGNVCKLTEDNHYSMH</sequence>
<protein>
    <submittedName>
        <fullName evidence="2">Protein arginine N-methyltransferase 1</fullName>
    </submittedName>
</protein>
<accession>A0AC35UG39</accession>
<reference evidence="2" key="1">
    <citation type="submission" date="2016-11" db="UniProtKB">
        <authorList>
            <consortium name="WormBaseParasite"/>
        </authorList>
    </citation>
    <scope>IDENTIFICATION</scope>
    <source>
        <strain evidence="2">KR3021</strain>
    </source>
</reference>